<evidence type="ECO:0000313" key="1">
    <source>
        <dbReference type="EMBL" id="ANF51254.1"/>
    </source>
</evidence>
<dbReference type="AlphaFoldDB" id="A0A172XWC3"/>
<keyword evidence="2" id="KW-1185">Reference proteome</keyword>
<gene>
    <name evidence="1" type="ORF">A0O34_12355</name>
</gene>
<dbReference type="InterPro" id="IPR025368">
    <property type="entry name" value="DUF4272"/>
</dbReference>
<dbReference type="Proteomes" id="UP000077824">
    <property type="component" value="Chromosome"/>
</dbReference>
<organism evidence="1 2">
    <name type="scientific">Chryseobacterium glaciei</name>
    <dbReference type="NCBI Taxonomy" id="1685010"/>
    <lineage>
        <taxon>Bacteria</taxon>
        <taxon>Pseudomonadati</taxon>
        <taxon>Bacteroidota</taxon>
        <taxon>Flavobacteriia</taxon>
        <taxon>Flavobacteriales</taxon>
        <taxon>Weeksellaceae</taxon>
        <taxon>Chryseobacterium group</taxon>
        <taxon>Chryseobacterium</taxon>
    </lineage>
</organism>
<dbReference type="RefSeq" id="WP_066755036.1">
    <property type="nucleotide sequence ID" value="NZ_CP015199.1"/>
</dbReference>
<dbReference type="KEGG" id="chh:A0O34_12355"/>
<reference evidence="1 2" key="1">
    <citation type="submission" date="2016-04" db="EMBL/GenBank/DDBJ databases">
        <title>Complete Genome Sequence of Chryseobacterium sp. IHBB 10212.</title>
        <authorList>
            <person name="Pal M."/>
            <person name="Swarnkar M.K."/>
            <person name="Kaushal K."/>
            <person name="Chhibber S."/>
            <person name="Singh A.K."/>
            <person name="Gulati A."/>
        </authorList>
    </citation>
    <scope>NUCLEOTIDE SEQUENCE [LARGE SCALE GENOMIC DNA]</scope>
    <source>
        <strain evidence="1 2">IHBB 10212</strain>
    </source>
</reference>
<accession>A0A172XWC3</accession>
<sequence length="222" mass="25927">MTDILKNKEELSRKEKSQEILKKEGIKINFNLPHIESEEETTLRTSKEVATRVSILAITNLVAFDSIDSEEAISYLKECNLWESTTSDEKDFLQNPTEDKKFQETWKCECIWVLLWALQLVDTLPFPNELCDLNDIPLEKYPIGGENDPNDFINSNHQLRSKAEILDANDLYYRYHWACVDARLNNLEMTLIDSGIVYERQYALNWLISYMGQEWDDVSCDT</sequence>
<proteinExistence type="predicted"/>
<dbReference type="STRING" id="1685010.A0O34_12355"/>
<protein>
    <recommendedName>
        <fullName evidence="3">DUF4272 domain-containing protein</fullName>
    </recommendedName>
</protein>
<name>A0A172XWC3_9FLAO</name>
<dbReference type="Pfam" id="PF14094">
    <property type="entry name" value="DUF4272"/>
    <property type="match status" value="1"/>
</dbReference>
<dbReference type="OrthoDB" id="4399984at2"/>
<evidence type="ECO:0008006" key="3">
    <source>
        <dbReference type="Google" id="ProtNLM"/>
    </source>
</evidence>
<dbReference type="EMBL" id="CP015199">
    <property type="protein sequence ID" value="ANF51254.1"/>
    <property type="molecule type" value="Genomic_DNA"/>
</dbReference>
<evidence type="ECO:0000313" key="2">
    <source>
        <dbReference type="Proteomes" id="UP000077824"/>
    </source>
</evidence>